<feature type="region of interest" description="Disordered" evidence="1">
    <location>
        <begin position="69"/>
        <end position="91"/>
    </location>
</feature>
<reference evidence="4" key="1">
    <citation type="submission" date="2025-08" db="UniProtKB">
        <authorList>
            <consortium name="RefSeq"/>
        </authorList>
    </citation>
    <scope>IDENTIFICATION</scope>
    <source>
        <tissue evidence="4">Entire body</tissue>
    </source>
</reference>
<feature type="region of interest" description="Disordered" evidence="1">
    <location>
        <begin position="153"/>
        <end position="192"/>
    </location>
</feature>
<evidence type="ECO:0000313" key="4">
    <source>
        <dbReference type="RefSeq" id="XP_018326415.1"/>
    </source>
</evidence>
<sequence length="710" mass="81031">MDLFNKESKQLLKQLESGTFNPSSHRLPQWFKEISQETLEKIRETKVKEATKKLCRLYSSPINKSSMKSSFDISPMENGNGHVRNSFKSAKETRKSIDLKEKYPTHTQITESNYIVPKMKGALDFHSFEEECKKQNYLEKSWQSLSSFHQTQRGRLSKRDTIAQNRLKSDDSDEDNLSKGPPKSYSAVGLTRYTPTVLENEESKSLRDMKSKRGKSSNVPFYVYSNIKKVTDQNSYANLDLDDFGAFDYTLKNKSKSTNDICDAKTTKRLNNGYNNYLAFDTDAIYYTDLDKLLYQPRINKQFEEYRQKVNTNIEGILTLSGRISARLREDCKRNMQKVESQNDIYATVQKPKLKSINSLPNSKAYNSFHAIERDVNLEEPPFVIPTLPTGKFLKIDILSTWGDKHYVGLNGIEIFGTDGRMVNVKRIRAFPPDVNILPENNNDPRVVENLLDGINRTQDDVHLWLAPFNIGSKHEILIEFTNITTVTMIRIWNYNKSRIHSYRGVKDIIITLDTFEIFKGEIVKACGGILGGVDAFGDTILFTLDDHILELISRNDRSFSSLIGEPDHARNLQLEGRPPTVAVMDERPITGTTHNFSNLNLSEKTIGDCNEKILLGISRLDLVLLKNWGYTDLIGLTGFEILRGSDEPLNLSGKNLRCSFNSPSDIMERLINGDNFTTDAKKMWSIPFVEQQKVVLSVVFDEVVYVSGK</sequence>
<accession>A0A1W4X267</accession>
<feature type="domain" description="KATNIP" evidence="2">
    <location>
        <begin position="623"/>
        <end position="708"/>
    </location>
</feature>
<dbReference type="RefSeq" id="XP_018326415.1">
    <property type="nucleotide sequence ID" value="XM_018470913.2"/>
</dbReference>
<dbReference type="Pfam" id="PF14652">
    <property type="entry name" value="DUF4457"/>
    <property type="match status" value="2"/>
</dbReference>
<dbReference type="OrthoDB" id="304622at2759"/>
<dbReference type="GeneID" id="108737806"/>
<dbReference type="AlphaFoldDB" id="A0A1W4X267"/>
<dbReference type="InParanoid" id="A0A1W4X267"/>
<evidence type="ECO:0000259" key="2">
    <source>
        <dbReference type="Pfam" id="PF14652"/>
    </source>
</evidence>
<proteinExistence type="predicted"/>
<dbReference type="KEGG" id="apln:108737806"/>
<dbReference type="STRING" id="224129.A0A1W4X267"/>
<dbReference type="PANTHER" id="PTHR21534:SF0">
    <property type="entry name" value="KATANIN-INTERACTING PROTEIN"/>
    <property type="match status" value="1"/>
</dbReference>
<organism evidence="3 4">
    <name type="scientific">Agrilus planipennis</name>
    <name type="common">Emerald ash borer</name>
    <name type="synonym">Agrilus marcopoli</name>
    <dbReference type="NCBI Taxonomy" id="224129"/>
    <lineage>
        <taxon>Eukaryota</taxon>
        <taxon>Metazoa</taxon>
        <taxon>Ecdysozoa</taxon>
        <taxon>Arthropoda</taxon>
        <taxon>Hexapoda</taxon>
        <taxon>Insecta</taxon>
        <taxon>Pterygota</taxon>
        <taxon>Neoptera</taxon>
        <taxon>Endopterygota</taxon>
        <taxon>Coleoptera</taxon>
        <taxon>Polyphaga</taxon>
        <taxon>Elateriformia</taxon>
        <taxon>Buprestoidea</taxon>
        <taxon>Buprestidae</taxon>
        <taxon>Agrilinae</taxon>
        <taxon>Agrilus</taxon>
    </lineage>
</organism>
<dbReference type="PANTHER" id="PTHR21534">
    <property type="entry name" value="KATANIN-INTERACTING PROTEIN"/>
    <property type="match status" value="1"/>
</dbReference>
<protein>
    <submittedName>
        <fullName evidence="4">Protein KIAA0556 homolog</fullName>
    </submittedName>
</protein>
<evidence type="ECO:0000256" key="1">
    <source>
        <dbReference type="SAM" id="MobiDB-lite"/>
    </source>
</evidence>
<feature type="domain" description="KATNIP" evidence="2">
    <location>
        <begin position="373"/>
        <end position="524"/>
    </location>
</feature>
<keyword evidence="3" id="KW-1185">Reference proteome</keyword>
<gene>
    <name evidence="4" type="primary">LOC108737806</name>
</gene>
<dbReference type="Proteomes" id="UP000192223">
    <property type="component" value="Unplaced"/>
</dbReference>
<name>A0A1W4X267_AGRPL</name>
<dbReference type="InterPro" id="IPR026704">
    <property type="entry name" value="KATNIP"/>
</dbReference>
<dbReference type="InterPro" id="IPR027859">
    <property type="entry name" value="KATNIP_dom"/>
</dbReference>
<evidence type="ECO:0000313" key="3">
    <source>
        <dbReference type="Proteomes" id="UP000192223"/>
    </source>
</evidence>